<evidence type="ECO:0000313" key="8">
    <source>
        <dbReference type="EMBL" id="SDT93450.1"/>
    </source>
</evidence>
<evidence type="ECO:0000259" key="6">
    <source>
        <dbReference type="Pfam" id="PF03888"/>
    </source>
</evidence>
<dbReference type="Pfam" id="PF17188">
    <property type="entry name" value="MucB_RseB_C"/>
    <property type="match status" value="1"/>
</dbReference>
<dbReference type="OrthoDB" id="7067274at2"/>
<comment type="similarity">
    <text evidence="2">Belongs to the RseB family.</text>
</comment>
<keyword evidence="3 5" id="KW-0732">Signal</keyword>
<feature type="chain" id="PRO_5009272938" evidence="5">
    <location>
        <begin position="25"/>
        <end position="312"/>
    </location>
</feature>
<keyword evidence="9" id="KW-1185">Reference proteome</keyword>
<dbReference type="InterPro" id="IPR038484">
    <property type="entry name" value="MucB/RseB_C_sf"/>
</dbReference>
<dbReference type="STRING" id="1434072.SAMN05216210_0637"/>
<dbReference type="InterPro" id="IPR005588">
    <property type="entry name" value="MucB_RseB"/>
</dbReference>
<dbReference type="RefSeq" id="WP_092384071.1">
    <property type="nucleotide sequence ID" value="NZ_LT629787.1"/>
</dbReference>
<feature type="signal peptide" evidence="5">
    <location>
        <begin position="1"/>
        <end position="24"/>
    </location>
</feature>
<gene>
    <name evidence="8" type="ORF">SAMN05216210_0637</name>
</gene>
<proteinExistence type="inferred from homology"/>
<evidence type="ECO:0000256" key="2">
    <source>
        <dbReference type="ARBA" id="ARBA00008150"/>
    </source>
</evidence>
<sequence>MPSFVRRCSGGLLVLLLVAPLALAEEARDWLQRMTSASQQHGYQGSFVYERAGHFTTHHIWRQVTDQGVVERMVRTDGPAHEWLRQNGMLVCASSLEVASSIGTGSRVNEQTALLHNWYVLQVLGQTRVAARPAVVVSLQPRDAFRYAYELYLDSETGLLLKSLLINERDTLMERFQFTTLDYSPLDPSALEPGSTCLPLLETRAHAPEQPVAVSAGWLPPGFTLAYEHASPGDDNGLLTQVYTDGLARFSIFIEPLLQQDQADDLRAQLGPTVAVSRTVQTPQNDYLATVVGELPAAAAERIANALEGGMP</sequence>
<dbReference type="GO" id="GO:0045152">
    <property type="term" value="F:antisigma factor binding"/>
    <property type="evidence" value="ECO:0007669"/>
    <property type="project" value="TreeGrafter"/>
</dbReference>
<evidence type="ECO:0000256" key="5">
    <source>
        <dbReference type="SAM" id="SignalP"/>
    </source>
</evidence>
<evidence type="ECO:0000259" key="7">
    <source>
        <dbReference type="Pfam" id="PF17188"/>
    </source>
</evidence>
<dbReference type="Proteomes" id="UP000243924">
    <property type="component" value="Chromosome I"/>
</dbReference>
<protein>
    <submittedName>
        <fullName evidence="8">Sigma E regulatory protein, MucB/RseB</fullName>
    </submittedName>
</protein>
<dbReference type="GO" id="GO:0030288">
    <property type="term" value="C:outer membrane-bounded periplasmic space"/>
    <property type="evidence" value="ECO:0007669"/>
    <property type="project" value="TreeGrafter"/>
</dbReference>
<dbReference type="GO" id="GO:0032885">
    <property type="term" value="P:regulation of polysaccharide biosynthetic process"/>
    <property type="evidence" value="ECO:0007669"/>
    <property type="project" value="TreeGrafter"/>
</dbReference>
<dbReference type="Gene3D" id="3.30.200.100">
    <property type="entry name" value="MucB/RseB, C-terminal domain"/>
    <property type="match status" value="1"/>
</dbReference>
<dbReference type="Pfam" id="PF03888">
    <property type="entry name" value="MucB_RseB"/>
    <property type="match status" value="1"/>
</dbReference>
<dbReference type="PANTHER" id="PTHR38782">
    <property type="match status" value="1"/>
</dbReference>
<keyword evidence="4" id="KW-0574">Periplasm</keyword>
<accession>A0A1H2EEC8</accession>
<dbReference type="PIRSF" id="PIRSF005427">
    <property type="entry name" value="RseB"/>
    <property type="match status" value="1"/>
</dbReference>
<dbReference type="InterPro" id="IPR033434">
    <property type="entry name" value="MucB/RseB_N"/>
</dbReference>
<dbReference type="Gene3D" id="2.50.20.10">
    <property type="entry name" value="Lipoprotein localisation LolA/LolB/LppX"/>
    <property type="match status" value="1"/>
</dbReference>
<dbReference type="EMBL" id="LT629787">
    <property type="protein sequence ID" value="SDT93450.1"/>
    <property type="molecule type" value="Genomic_DNA"/>
</dbReference>
<feature type="domain" description="MucB/RseB N-terminal" evidence="6">
    <location>
        <begin position="27"/>
        <end position="191"/>
    </location>
</feature>
<dbReference type="InterPro" id="IPR033436">
    <property type="entry name" value="MucB/RseB_C"/>
</dbReference>
<evidence type="ECO:0000256" key="4">
    <source>
        <dbReference type="ARBA" id="ARBA00022764"/>
    </source>
</evidence>
<evidence type="ECO:0000313" key="9">
    <source>
        <dbReference type="Proteomes" id="UP000243924"/>
    </source>
</evidence>
<dbReference type="CDD" id="cd16327">
    <property type="entry name" value="RseB"/>
    <property type="match status" value="1"/>
</dbReference>
<dbReference type="AlphaFoldDB" id="A0A1H2EEC8"/>
<evidence type="ECO:0000256" key="1">
    <source>
        <dbReference type="ARBA" id="ARBA00004418"/>
    </source>
</evidence>
<organism evidence="8 9">
    <name type="scientific">Halopseudomonas salegens</name>
    <dbReference type="NCBI Taxonomy" id="1434072"/>
    <lineage>
        <taxon>Bacteria</taxon>
        <taxon>Pseudomonadati</taxon>
        <taxon>Pseudomonadota</taxon>
        <taxon>Gammaproteobacteria</taxon>
        <taxon>Pseudomonadales</taxon>
        <taxon>Pseudomonadaceae</taxon>
        <taxon>Halopseudomonas</taxon>
    </lineage>
</organism>
<evidence type="ECO:0000256" key="3">
    <source>
        <dbReference type="ARBA" id="ARBA00022729"/>
    </source>
</evidence>
<name>A0A1H2EEC8_9GAMM</name>
<dbReference type="PANTHER" id="PTHR38782:SF1">
    <property type="entry name" value="SIGMA-E FACTOR REGULATORY PROTEIN RSEB"/>
    <property type="match status" value="1"/>
</dbReference>
<feature type="domain" description="MucB/RseB C-terminal" evidence="7">
    <location>
        <begin position="215"/>
        <end position="307"/>
    </location>
</feature>
<comment type="subcellular location">
    <subcellularLocation>
        <location evidence="1">Periplasm</location>
    </subcellularLocation>
</comment>
<reference evidence="9" key="1">
    <citation type="submission" date="2016-10" db="EMBL/GenBank/DDBJ databases">
        <authorList>
            <person name="Varghese N."/>
            <person name="Submissions S."/>
        </authorList>
    </citation>
    <scope>NUCLEOTIDE SEQUENCE [LARGE SCALE GENOMIC DNA]</scope>
    <source>
        <strain evidence="9">CECT 8338</strain>
    </source>
</reference>